<dbReference type="RefSeq" id="WP_013657450.1">
    <property type="nucleotide sequence ID" value="NC_015275.1"/>
</dbReference>
<evidence type="ECO:0000313" key="1">
    <source>
        <dbReference type="EMBL" id="ADZ84157.1"/>
    </source>
</evidence>
<keyword evidence="1" id="KW-0282">Flagellum</keyword>
<dbReference type="EMBL" id="CP002582">
    <property type="protein sequence ID" value="ADZ84157.1"/>
    <property type="molecule type" value="Genomic_DNA"/>
</dbReference>
<keyword evidence="2" id="KW-1185">Reference proteome</keyword>
<keyword evidence="1" id="KW-0969">Cilium</keyword>
<organism evidence="1 2">
    <name type="scientific">Cellulosilyticum lentocellum (strain ATCC 49066 / DSM 5427 / NCIMB 11756 / RHM5)</name>
    <name type="common">Clostridium lentocellum</name>
    <dbReference type="NCBI Taxonomy" id="642492"/>
    <lineage>
        <taxon>Bacteria</taxon>
        <taxon>Bacillati</taxon>
        <taxon>Bacillota</taxon>
        <taxon>Clostridia</taxon>
        <taxon>Lachnospirales</taxon>
        <taxon>Cellulosilyticaceae</taxon>
        <taxon>Cellulosilyticum</taxon>
    </lineage>
</organism>
<gene>
    <name evidence="1" type="ordered locus">Clole_2451</name>
</gene>
<dbReference type="Pfam" id="PF06289">
    <property type="entry name" value="FlbD"/>
    <property type="match status" value="1"/>
</dbReference>
<accession>F2JGR5</accession>
<keyword evidence="1" id="KW-0966">Cell projection</keyword>
<sequence length="66" mass="7761">MIKLSKLNNQEFAVNSDLIETIEQTPDTVITMTTGNKYVVKETQEEIIRRIIQYKRKIYLVNEGEE</sequence>
<dbReference type="HOGENOM" id="CLU_173020_1_0_9"/>
<reference evidence="1 2" key="1">
    <citation type="journal article" date="2011" name="J. Bacteriol.">
        <title>Complete genome sequence of the cellulose-degrading bacterium Cellulosilyticum lentocellum.</title>
        <authorList>
            <consortium name="US DOE Joint Genome Institute"/>
            <person name="Miller D.A."/>
            <person name="Suen G."/>
            <person name="Bruce D."/>
            <person name="Copeland A."/>
            <person name="Cheng J.F."/>
            <person name="Detter C."/>
            <person name="Goodwin L.A."/>
            <person name="Han C.S."/>
            <person name="Hauser L.J."/>
            <person name="Land M.L."/>
            <person name="Lapidus A."/>
            <person name="Lucas S."/>
            <person name="Meincke L."/>
            <person name="Pitluck S."/>
            <person name="Tapia R."/>
            <person name="Teshima H."/>
            <person name="Woyke T."/>
            <person name="Fox B.G."/>
            <person name="Angert E.R."/>
            <person name="Currie C.R."/>
        </authorList>
    </citation>
    <scope>NUCLEOTIDE SEQUENCE [LARGE SCALE GENOMIC DNA]</scope>
    <source>
        <strain evidence="2">ATCC 49066 / DSM 5427 / NCIMB 11756 / RHM5</strain>
    </source>
</reference>
<dbReference type="PANTHER" id="PTHR39185:SF1">
    <property type="entry name" value="SWARMING MOTILITY PROTEIN SWRD"/>
    <property type="match status" value="1"/>
</dbReference>
<dbReference type="eggNOG" id="COG1582">
    <property type="taxonomic scope" value="Bacteria"/>
</dbReference>
<proteinExistence type="predicted"/>
<dbReference type="InterPro" id="IPR009384">
    <property type="entry name" value="SwrD-like"/>
</dbReference>
<dbReference type="PANTHER" id="PTHR39185">
    <property type="entry name" value="SWARMING MOTILITY PROTEIN SWRD"/>
    <property type="match status" value="1"/>
</dbReference>
<dbReference type="KEGG" id="cle:Clole_2451"/>
<dbReference type="STRING" id="642492.Clole_2451"/>
<name>F2JGR5_CELLD</name>
<dbReference type="Proteomes" id="UP000008467">
    <property type="component" value="Chromosome"/>
</dbReference>
<dbReference type="AlphaFoldDB" id="F2JGR5"/>
<protein>
    <submittedName>
        <fullName evidence="1">Flagellar FlbD family protein</fullName>
    </submittedName>
</protein>
<evidence type="ECO:0000313" key="2">
    <source>
        <dbReference type="Proteomes" id="UP000008467"/>
    </source>
</evidence>